<reference evidence="5 6" key="1">
    <citation type="submission" date="2019-03" db="EMBL/GenBank/DDBJ databases">
        <title>Genomic Encyclopedia of Type Strains, Phase IV (KMG-IV): sequencing the most valuable type-strain genomes for metagenomic binning, comparative biology and taxonomic classification.</title>
        <authorList>
            <person name="Goeker M."/>
        </authorList>
    </citation>
    <scope>NUCLEOTIDE SEQUENCE [LARGE SCALE GENOMIC DNA]</scope>
    <source>
        <strain evidence="5 6">DSM 102969</strain>
    </source>
</reference>
<dbReference type="PROSITE" id="PS50887">
    <property type="entry name" value="GGDEF"/>
    <property type="match status" value="1"/>
</dbReference>
<dbReference type="Gene3D" id="3.30.70.270">
    <property type="match status" value="1"/>
</dbReference>
<dbReference type="GO" id="GO:0043709">
    <property type="term" value="P:cell adhesion involved in single-species biofilm formation"/>
    <property type="evidence" value="ECO:0007669"/>
    <property type="project" value="TreeGrafter"/>
</dbReference>
<evidence type="ECO:0000256" key="3">
    <source>
        <dbReference type="SAM" id="Phobius"/>
    </source>
</evidence>
<feature type="transmembrane region" description="Helical" evidence="3">
    <location>
        <begin position="189"/>
        <end position="208"/>
    </location>
</feature>
<keyword evidence="3" id="KW-0812">Transmembrane</keyword>
<dbReference type="CDD" id="cd01949">
    <property type="entry name" value="GGDEF"/>
    <property type="match status" value="1"/>
</dbReference>
<gene>
    <name evidence="5" type="ORF">EDD54_0731</name>
</gene>
<evidence type="ECO:0000256" key="1">
    <source>
        <dbReference type="ARBA" id="ARBA00012528"/>
    </source>
</evidence>
<feature type="transmembrane region" description="Helical" evidence="3">
    <location>
        <begin position="123"/>
        <end position="144"/>
    </location>
</feature>
<dbReference type="PANTHER" id="PTHR45138">
    <property type="entry name" value="REGULATORY COMPONENTS OF SENSORY TRANSDUCTION SYSTEM"/>
    <property type="match status" value="1"/>
</dbReference>
<dbReference type="SUPFAM" id="SSF55073">
    <property type="entry name" value="Nucleotide cyclase"/>
    <property type="match status" value="1"/>
</dbReference>
<evidence type="ECO:0000256" key="2">
    <source>
        <dbReference type="ARBA" id="ARBA00034247"/>
    </source>
</evidence>
<dbReference type="PANTHER" id="PTHR45138:SF9">
    <property type="entry name" value="DIGUANYLATE CYCLASE DGCM-RELATED"/>
    <property type="match status" value="1"/>
</dbReference>
<accession>A0A4R6RLK3</accession>
<dbReference type="EC" id="2.7.7.65" evidence="1"/>
<organism evidence="5 6">
    <name type="scientific">Oharaeibacter diazotrophicus</name>
    <dbReference type="NCBI Taxonomy" id="1920512"/>
    <lineage>
        <taxon>Bacteria</taxon>
        <taxon>Pseudomonadati</taxon>
        <taxon>Pseudomonadota</taxon>
        <taxon>Alphaproteobacteria</taxon>
        <taxon>Hyphomicrobiales</taxon>
        <taxon>Pleomorphomonadaceae</taxon>
        <taxon>Oharaeibacter</taxon>
    </lineage>
</organism>
<dbReference type="GO" id="GO:1902201">
    <property type="term" value="P:negative regulation of bacterial-type flagellum-dependent cell motility"/>
    <property type="evidence" value="ECO:0007669"/>
    <property type="project" value="TreeGrafter"/>
</dbReference>
<keyword evidence="3" id="KW-1133">Transmembrane helix</keyword>
<dbReference type="InterPro" id="IPR043128">
    <property type="entry name" value="Rev_trsase/Diguanyl_cyclase"/>
</dbReference>
<dbReference type="InterPro" id="IPR050469">
    <property type="entry name" value="Diguanylate_Cyclase"/>
</dbReference>
<dbReference type="AlphaFoldDB" id="A0A4R6RLK3"/>
<feature type="transmembrane region" description="Helical" evidence="3">
    <location>
        <begin position="156"/>
        <end position="177"/>
    </location>
</feature>
<dbReference type="Pfam" id="PF00990">
    <property type="entry name" value="GGDEF"/>
    <property type="match status" value="1"/>
</dbReference>
<name>A0A4R6RLK3_9HYPH</name>
<comment type="caution">
    <text evidence="5">The sequence shown here is derived from an EMBL/GenBank/DDBJ whole genome shotgun (WGS) entry which is preliminary data.</text>
</comment>
<sequence>MPSLDMATVLELYKTSLLVGVVIFAYAAIVRRERLGAPPLCLAFLLLAVGSTVAGWGEMGILTWPSWRLFTLVVGAAAYGALWIGLAEIETRRASARRWLVMTYPAVLVVIALATDFDADNGIRGAVFNLTAVAAYAVSGRAMAAGYRQEPLPARLLLSAVLAFLAVTHLASALGMLGLYDGIPRPVDAFMIAIVMKFGLAVAVILLAQERVARELVDMATVDVLTGAYNRRYFFAVTPARCAAGDAVLLVDVDHFKAINDGHGHAVGDLVLKAIAGRIRGAIPDPTRHARLGGEEFVVFVPAAGPERAMALAERVRAAVVVPAPAADGLPPRITVSIGVAVSSADGDVLDQLVIEADRALYDAKRAGRNRCVLAGVWSGAPPPEHAGDGSVVRRGSRGV</sequence>
<feature type="transmembrane region" description="Helical" evidence="3">
    <location>
        <begin position="99"/>
        <end position="117"/>
    </location>
</feature>
<dbReference type="SMART" id="SM00267">
    <property type="entry name" value="GGDEF"/>
    <property type="match status" value="1"/>
</dbReference>
<feature type="transmembrane region" description="Helical" evidence="3">
    <location>
        <begin position="37"/>
        <end position="57"/>
    </location>
</feature>
<dbReference type="InterPro" id="IPR000160">
    <property type="entry name" value="GGDEF_dom"/>
</dbReference>
<protein>
    <recommendedName>
        <fullName evidence="1">diguanylate cyclase</fullName>
        <ecNumber evidence="1">2.7.7.65</ecNumber>
    </recommendedName>
</protein>
<evidence type="ECO:0000259" key="4">
    <source>
        <dbReference type="PROSITE" id="PS50887"/>
    </source>
</evidence>
<feature type="transmembrane region" description="Helical" evidence="3">
    <location>
        <begin position="12"/>
        <end position="30"/>
    </location>
</feature>
<keyword evidence="3" id="KW-0472">Membrane</keyword>
<keyword evidence="6" id="KW-1185">Reference proteome</keyword>
<feature type="transmembrane region" description="Helical" evidence="3">
    <location>
        <begin position="69"/>
        <end position="87"/>
    </location>
</feature>
<dbReference type="GO" id="GO:0052621">
    <property type="term" value="F:diguanylate cyclase activity"/>
    <property type="evidence" value="ECO:0007669"/>
    <property type="project" value="UniProtKB-EC"/>
</dbReference>
<comment type="catalytic activity">
    <reaction evidence="2">
        <text>2 GTP = 3',3'-c-di-GMP + 2 diphosphate</text>
        <dbReference type="Rhea" id="RHEA:24898"/>
        <dbReference type="ChEBI" id="CHEBI:33019"/>
        <dbReference type="ChEBI" id="CHEBI:37565"/>
        <dbReference type="ChEBI" id="CHEBI:58805"/>
        <dbReference type="EC" id="2.7.7.65"/>
    </reaction>
</comment>
<dbReference type="NCBIfam" id="TIGR00254">
    <property type="entry name" value="GGDEF"/>
    <property type="match status" value="1"/>
</dbReference>
<proteinExistence type="predicted"/>
<evidence type="ECO:0000313" key="6">
    <source>
        <dbReference type="Proteomes" id="UP000294547"/>
    </source>
</evidence>
<dbReference type="RefSeq" id="WP_126536482.1">
    <property type="nucleotide sequence ID" value="NZ_BSPM01000008.1"/>
</dbReference>
<feature type="domain" description="GGDEF" evidence="4">
    <location>
        <begin position="244"/>
        <end position="377"/>
    </location>
</feature>
<dbReference type="InterPro" id="IPR029787">
    <property type="entry name" value="Nucleotide_cyclase"/>
</dbReference>
<dbReference type="EMBL" id="SNXY01000006">
    <property type="protein sequence ID" value="TDP86847.1"/>
    <property type="molecule type" value="Genomic_DNA"/>
</dbReference>
<dbReference type="Proteomes" id="UP000294547">
    <property type="component" value="Unassembled WGS sequence"/>
</dbReference>
<dbReference type="GO" id="GO:0005886">
    <property type="term" value="C:plasma membrane"/>
    <property type="evidence" value="ECO:0007669"/>
    <property type="project" value="TreeGrafter"/>
</dbReference>
<evidence type="ECO:0000313" key="5">
    <source>
        <dbReference type="EMBL" id="TDP86847.1"/>
    </source>
</evidence>
<dbReference type="OrthoDB" id="8401841at2"/>